<dbReference type="EMBL" id="QWED01001073">
    <property type="protein sequence ID" value="RII96735.1"/>
    <property type="molecule type" value="Genomic_DNA"/>
</dbReference>
<sequence>FEPGVFNGSAITGYQVRVLRGGTATATVTCPSTTCTVPTPGNGPGSSVEVEVSAVNGVGVSDPVSISGLWSDVLPAAPAGLAVEPLVDGLRLSWQPSVVPSSSSPVTQYVVGVGGITRQVAADATSLEVRDPSLVAEVPVAVSVA</sequence>
<evidence type="ECO:0000313" key="5">
    <source>
        <dbReference type="Proteomes" id="UP000265361"/>
    </source>
</evidence>
<dbReference type="PROSITE" id="PS50853">
    <property type="entry name" value="FN3"/>
    <property type="match status" value="1"/>
</dbReference>
<dbReference type="AlphaFoldDB" id="A0A399NRI6"/>
<keyword evidence="2" id="KW-0624">Polysaccharide degradation</keyword>
<dbReference type="Proteomes" id="UP000265361">
    <property type="component" value="Unassembled WGS sequence"/>
</dbReference>
<evidence type="ECO:0000259" key="3">
    <source>
        <dbReference type="PROSITE" id="PS50853"/>
    </source>
</evidence>
<keyword evidence="1" id="KW-0378">Hydrolase</keyword>
<evidence type="ECO:0000313" key="4">
    <source>
        <dbReference type="EMBL" id="RII96735.1"/>
    </source>
</evidence>
<reference evidence="4 5" key="1">
    <citation type="submission" date="2018-08" db="EMBL/GenBank/DDBJ databases">
        <title>Genome Sequence of Clavibacter michiganensis Subspecies type strains, and the Atypical Peach-Colored Strains Isolated from Tomato.</title>
        <authorList>
            <person name="Osdaghi E."/>
            <person name="Portier P."/>
            <person name="Briand M."/>
            <person name="Jacques M.-A."/>
        </authorList>
    </citation>
    <scope>NUCLEOTIDE SEQUENCE [LARGE SCALE GENOMIC DNA]</scope>
    <source>
        <strain evidence="4 5">CFBP 7577</strain>
    </source>
</reference>
<accession>A0A399NRI6</accession>
<dbReference type="Gene3D" id="2.60.40.10">
    <property type="entry name" value="Immunoglobulins"/>
    <property type="match status" value="1"/>
</dbReference>
<dbReference type="InterPro" id="IPR003961">
    <property type="entry name" value="FN3_dom"/>
</dbReference>
<feature type="domain" description="Fibronectin type-III" evidence="3">
    <location>
        <begin position="1"/>
        <end position="76"/>
    </location>
</feature>
<gene>
    <name evidence="4" type="ORF">DZF97_17575</name>
</gene>
<dbReference type="SUPFAM" id="SSF49265">
    <property type="entry name" value="Fibronectin type III"/>
    <property type="match status" value="1"/>
</dbReference>
<dbReference type="GO" id="GO:0016798">
    <property type="term" value="F:hydrolase activity, acting on glycosyl bonds"/>
    <property type="evidence" value="ECO:0007669"/>
    <property type="project" value="UniProtKB-KW"/>
</dbReference>
<dbReference type="InterPro" id="IPR036116">
    <property type="entry name" value="FN3_sf"/>
</dbReference>
<evidence type="ECO:0000256" key="2">
    <source>
        <dbReference type="ARBA" id="ARBA00023326"/>
    </source>
</evidence>
<feature type="non-terminal residue" evidence="4">
    <location>
        <position position="1"/>
    </location>
</feature>
<dbReference type="GO" id="GO:0000272">
    <property type="term" value="P:polysaccharide catabolic process"/>
    <property type="evidence" value="ECO:0007669"/>
    <property type="project" value="UniProtKB-KW"/>
</dbReference>
<protein>
    <recommendedName>
        <fullName evidence="3">Fibronectin type-III domain-containing protein</fullName>
    </recommendedName>
</protein>
<comment type="caution">
    <text evidence="4">The sequence shown here is derived from an EMBL/GenBank/DDBJ whole genome shotgun (WGS) entry which is preliminary data.</text>
</comment>
<proteinExistence type="predicted"/>
<name>A0A399NRI6_9MICO</name>
<organism evidence="4 5">
    <name type="scientific">Clavibacter nebraskensis</name>
    <dbReference type="NCBI Taxonomy" id="31963"/>
    <lineage>
        <taxon>Bacteria</taxon>
        <taxon>Bacillati</taxon>
        <taxon>Actinomycetota</taxon>
        <taxon>Actinomycetes</taxon>
        <taxon>Micrococcales</taxon>
        <taxon>Microbacteriaceae</taxon>
        <taxon>Clavibacter</taxon>
    </lineage>
</organism>
<keyword evidence="1" id="KW-0326">Glycosidase</keyword>
<evidence type="ECO:0000256" key="1">
    <source>
        <dbReference type="ARBA" id="ARBA00023295"/>
    </source>
</evidence>
<dbReference type="InterPro" id="IPR013783">
    <property type="entry name" value="Ig-like_fold"/>
</dbReference>
<keyword evidence="2" id="KW-0119">Carbohydrate metabolism</keyword>
<feature type="non-terminal residue" evidence="4">
    <location>
        <position position="145"/>
    </location>
</feature>
<dbReference type="CDD" id="cd00063">
    <property type="entry name" value="FN3"/>
    <property type="match status" value="1"/>
</dbReference>